<comment type="caution">
    <text evidence="15">The sequence shown here is derived from an EMBL/GenBank/DDBJ whole genome shotgun (WGS) entry which is preliminary data.</text>
</comment>
<feature type="coiled-coil region" evidence="13">
    <location>
        <begin position="330"/>
        <end position="357"/>
    </location>
</feature>
<dbReference type="Pfam" id="PF05698">
    <property type="entry name" value="Trigger_C"/>
    <property type="match status" value="1"/>
</dbReference>
<dbReference type="Pfam" id="PF00254">
    <property type="entry name" value="FKBP_C"/>
    <property type="match status" value="1"/>
</dbReference>
<evidence type="ECO:0000256" key="5">
    <source>
        <dbReference type="ARBA" id="ARBA00022490"/>
    </source>
</evidence>
<reference evidence="15" key="1">
    <citation type="submission" date="2022-06" db="EMBL/GenBank/DDBJ databases">
        <title>Helicobacter colisuis sp. nov.</title>
        <authorList>
            <person name="Papic B."/>
            <person name="Gruntar I."/>
        </authorList>
    </citation>
    <scope>NUCLEOTIDE SEQUENCE</scope>
    <source>
        <strain evidence="15">11154-15</strain>
    </source>
</reference>
<sequence length="434" mass="49214">MNPSLKVNKINSANANAQATIALSELDKKINEVTKVASKNLKIDGFRKGKIPAAIIKSRYGKQLETDAQRECVQDLLQEILKELNVKADALIGDPRITKFDKKDNGIEVEIELSLTPEIPLDNVESCIPEVKIPEVTEEEINKRLEEIADARAPLVGIEDARRKLKDGEYAKINFEGFIDGEPFEGGKAENYLLKIGSKSFIEGFEDQLIGMKKDEEKDIQVIFPENYHAANLAGKPATFKVKLNEIQTKGKIEIDDNFAKTLLPEEKEANVALLKEKIKEQIAAEKKQALYNNELKATLIENIHKAIDFDLPNLIVEQEMDLLLRNEFAKLAKEEQEKLAKDTEALKAKREEQRNAAQKSVKTTFIIDAIARRDNIDIHENEILNTIYYEAMAMRQDPKMVLEYYKNNNLIPAIKMAMLEDRILTNLLNKNAQ</sequence>
<proteinExistence type="inferred from homology"/>
<dbReference type="SUPFAM" id="SSF54534">
    <property type="entry name" value="FKBP-like"/>
    <property type="match status" value="1"/>
</dbReference>
<comment type="function">
    <text evidence="10">Involved in protein export. Acts as a chaperone by maintaining the newly synthesized protein in an open conformation. Functions as a peptidyl-prolyl cis-trans isomerase.</text>
</comment>
<dbReference type="SUPFAM" id="SSF102735">
    <property type="entry name" value="Trigger factor ribosome-binding domain"/>
    <property type="match status" value="1"/>
</dbReference>
<keyword evidence="7 10" id="KW-0143">Chaperone</keyword>
<keyword evidence="10 12" id="KW-0131">Cell cycle</keyword>
<evidence type="ECO:0000256" key="4">
    <source>
        <dbReference type="ARBA" id="ARBA00016902"/>
    </source>
</evidence>
<evidence type="ECO:0000259" key="14">
    <source>
        <dbReference type="PROSITE" id="PS50059"/>
    </source>
</evidence>
<keyword evidence="13" id="KW-0175">Coiled coil</keyword>
<evidence type="ECO:0000256" key="3">
    <source>
        <dbReference type="ARBA" id="ARBA00013194"/>
    </source>
</evidence>
<dbReference type="Gene3D" id="3.30.70.1050">
    <property type="entry name" value="Trigger factor ribosome-binding domain"/>
    <property type="match status" value="1"/>
</dbReference>
<evidence type="ECO:0000256" key="10">
    <source>
        <dbReference type="HAMAP-Rule" id="MF_00303"/>
    </source>
</evidence>
<protein>
    <recommendedName>
        <fullName evidence="4 10">Trigger factor</fullName>
        <shortName evidence="10">TF</shortName>
        <ecNumber evidence="3 10">5.2.1.8</ecNumber>
    </recommendedName>
    <alternativeName>
        <fullName evidence="9 10">PPIase</fullName>
    </alternativeName>
</protein>
<evidence type="ECO:0000256" key="9">
    <source>
        <dbReference type="ARBA" id="ARBA00029986"/>
    </source>
</evidence>
<evidence type="ECO:0000256" key="1">
    <source>
        <dbReference type="ARBA" id="ARBA00000971"/>
    </source>
</evidence>
<dbReference type="InterPro" id="IPR037041">
    <property type="entry name" value="Trigger_fac_C_sf"/>
</dbReference>
<evidence type="ECO:0000256" key="6">
    <source>
        <dbReference type="ARBA" id="ARBA00023110"/>
    </source>
</evidence>
<dbReference type="GO" id="GO:0003755">
    <property type="term" value="F:peptidyl-prolyl cis-trans isomerase activity"/>
    <property type="evidence" value="ECO:0007669"/>
    <property type="project" value="UniProtKB-EC"/>
</dbReference>
<dbReference type="InterPro" id="IPR008881">
    <property type="entry name" value="Trigger_fac_ribosome-bd_bac"/>
</dbReference>
<feature type="domain" description="PPIase FKBP-type" evidence="14">
    <location>
        <begin position="168"/>
        <end position="250"/>
    </location>
</feature>
<dbReference type="PIRSF" id="PIRSF003095">
    <property type="entry name" value="Trigger_factor"/>
    <property type="match status" value="1"/>
</dbReference>
<evidence type="ECO:0000256" key="11">
    <source>
        <dbReference type="PROSITE-ProRule" id="PRU00277"/>
    </source>
</evidence>
<dbReference type="HAMAP" id="MF_00303">
    <property type="entry name" value="Trigger_factor_Tig"/>
    <property type="match status" value="1"/>
</dbReference>
<evidence type="ECO:0000256" key="2">
    <source>
        <dbReference type="ARBA" id="ARBA00005464"/>
    </source>
</evidence>
<dbReference type="InterPro" id="IPR008880">
    <property type="entry name" value="Trigger_fac_C"/>
</dbReference>
<dbReference type="InterPro" id="IPR027304">
    <property type="entry name" value="Trigger_fact/SurA_dom_sf"/>
</dbReference>
<evidence type="ECO:0000256" key="7">
    <source>
        <dbReference type="ARBA" id="ARBA00023186"/>
    </source>
</evidence>
<dbReference type="Proteomes" id="UP001057522">
    <property type="component" value="Unassembled WGS sequence"/>
</dbReference>
<keyword evidence="16" id="KW-1185">Reference proteome</keyword>
<dbReference type="SUPFAM" id="SSF109998">
    <property type="entry name" value="Triger factor/SurA peptide-binding domain-like"/>
    <property type="match status" value="1"/>
</dbReference>
<dbReference type="Pfam" id="PF05697">
    <property type="entry name" value="Trigger_N"/>
    <property type="match status" value="1"/>
</dbReference>
<dbReference type="Gene3D" id="3.10.50.40">
    <property type="match status" value="1"/>
</dbReference>
<dbReference type="RefSeq" id="WP_250604446.1">
    <property type="nucleotide sequence ID" value="NZ_JAMOKX010000004.1"/>
</dbReference>
<accession>A0ABT0TUS2</accession>
<evidence type="ECO:0000256" key="8">
    <source>
        <dbReference type="ARBA" id="ARBA00023235"/>
    </source>
</evidence>
<keyword evidence="6 10" id="KW-0697">Rotamase</keyword>
<dbReference type="InterPro" id="IPR005215">
    <property type="entry name" value="Trig_fac"/>
</dbReference>
<gene>
    <name evidence="10 15" type="primary">tig</name>
    <name evidence="15" type="ORF">NCR95_05800</name>
</gene>
<dbReference type="InterPro" id="IPR036611">
    <property type="entry name" value="Trigger_fac_ribosome-bd_sf"/>
</dbReference>
<dbReference type="InterPro" id="IPR001179">
    <property type="entry name" value="PPIase_FKBP_dom"/>
</dbReference>
<evidence type="ECO:0000313" key="16">
    <source>
        <dbReference type="Proteomes" id="UP001057522"/>
    </source>
</evidence>
<comment type="similarity">
    <text evidence="2 10 12">Belongs to the FKBP-type PPIase family. Tig subfamily.</text>
</comment>
<comment type="subcellular location">
    <subcellularLocation>
        <location evidence="10">Cytoplasm</location>
    </subcellularLocation>
    <text evidence="10">About half TF is bound to the ribosome near the polypeptide exit tunnel while the other half is free in the cytoplasm.</text>
</comment>
<dbReference type="PROSITE" id="PS50059">
    <property type="entry name" value="FKBP_PPIASE"/>
    <property type="match status" value="1"/>
</dbReference>
<name>A0ABT0TUS2_9HELI</name>
<keyword evidence="10 12" id="KW-0132">Cell division</keyword>
<comment type="domain">
    <text evidence="10">Consists of 3 domains; the N-terminus binds the ribosome, the middle domain has PPIase activity, while the C-terminus has intrinsic chaperone activity on its own.</text>
</comment>
<evidence type="ECO:0000256" key="13">
    <source>
        <dbReference type="SAM" id="Coils"/>
    </source>
</evidence>
<dbReference type="Gene3D" id="1.10.3120.10">
    <property type="entry name" value="Trigger factor, C-terminal domain"/>
    <property type="match status" value="1"/>
</dbReference>
<organism evidence="15 16">
    <name type="scientific">Helicobacter colisuis</name>
    <dbReference type="NCBI Taxonomy" id="2949739"/>
    <lineage>
        <taxon>Bacteria</taxon>
        <taxon>Pseudomonadati</taxon>
        <taxon>Campylobacterota</taxon>
        <taxon>Epsilonproteobacteria</taxon>
        <taxon>Campylobacterales</taxon>
        <taxon>Helicobacteraceae</taxon>
        <taxon>Helicobacter</taxon>
    </lineage>
</organism>
<dbReference type="EC" id="5.2.1.8" evidence="3 10"/>
<dbReference type="InterPro" id="IPR046357">
    <property type="entry name" value="PPIase_dom_sf"/>
</dbReference>
<evidence type="ECO:0000313" key="15">
    <source>
        <dbReference type="EMBL" id="MCL9819677.1"/>
    </source>
</evidence>
<keyword evidence="8 10" id="KW-0413">Isomerase</keyword>
<comment type="catalytic activity">
    <reaction evidence="1 10 11">
        <text>[protein]-peptidylproline (omega=180) = [protein]-peptidylproline (omega=0)</text>
        <dbReference type="Rhea" id="RHEA:16237"/>
        <dbReference type="Rhea" id="RHEA-COMP:10747"/>
        <dbReference type="Rhea" id="RHEA-COMP:10748"/>
        <dbReference type="ChEBI" id="CHEBI:83833"/>
        <dbReference type="ChEBI" id="CHEBI:83834"/>
        <dbReference type="EC" id="5.2.1.8"/>
    </reaction>
</comment>
<dbReference type="NCBIfam" id="TIGR00115">
    <property type="entry name" value="tig"/>
    <property type="match status" value="1"/>
</dbReference>
<dbReference type="EMBL" id="JAMOKX010000004">
    <property type="protein sequence ID" value="MCL9819677.1"/>
    <property type="molecule type" value="Genomic_DNA"/>
</dbReference>
<evidence type="ECO:0000256" key="12">
    <source>
        <dbReference type="RuleBase" id="RU003914"/>
    </source>
</evidence>
<keyword evidence="5 10" id="KW-0963">Cytoplasm</keyword>